<dbReference type="HOGENOM" id="CLU_2342968_0_0_5"/>
<dbReference type="OrthoDB" id="7933079at2"/>
<keyword evidence="4" id="KW-1185">Reference proteome</keyword>
<dbReference type="KEGG" id="hdn:Hden_2108"/>
<protein>
    <recommendedName>
        <fullName evidence="5">Pentapeptide MXKDX repeat protein</fullName>
    </recommendedName>
</protein>
<dbReference type="AlphaFoldDB" id="D8JQF3"/>
<evidence type="ECO:0000256" key="1">
    <source>
        <dbReference type="SAM" id="MobiDB-lite"/>
    </source>
</evidence>
<accession>D8JQF3</accession>
<sequence precursor="true">MMKPFLAATMLVLSTSIAFADDNGSITAKAMHDHPGTMGGNTANATAKPDSGSLTERQMQNQPGVNSDTKGMTATPNAKPDSGSISSKEMMDNPGARK</sequence>
<gene>
    <name evidence="3" type="ordered locus">Hden_2108</name>
</gene>
<feature type="region of interest" description="Disordered" evidence="1">
    <location>
        <begin position="32"/>
        <end position="98"/>
    </location>
</feature>
<proteinExistence type="predicted"/>
<evidence type="ECO:0000256" key="2">
    <source>
        <dbReference type="SAM" id="SignalP"/>
    </source>
</evidence>
<reference evidence="4" key="1">
    <citation type="journal article" date="2011" name="J. Bacteriol.">
        <title>Genome sequences of eight morphologically diverse alphaproteobacteria.</title>
        <authorList>
            <consortium name="US DOE Joint Genome Institute"/>
            <person name="Brown P.J."/>
            <person name="Kysela D.T."/>
            <person name="Buechlein A."/>
            <person name="Hemmerich C."/>
            <person name="Brun Y.V."/>
        </authorList>
    </citation>
    <scope>NUCLEOTIDE SEQUENCE [LARGE SCALE GENOMIC DNA]</scope>
    <source>
        <strain evidence="4">ATCC 51888 / DSM 1869 / NCIB 11706 / TK 0415</strain>
    </source>
</reference>
<evidence type="ECO:0000313" key="3">
    <source>
        <dbReference type="EMBL" id="ADJ23907.1"/>
    </source>
</evidence>
<evidence type="ECO:0000313" key="4">
    <source>
        <dbReference type="Proteomes" id="UP000002033"/>
    </source>
</evidence>
<keyword evidence="2" id="KW-0732">Signal</keyword>
<name>D8JQF3_HYPDA</name>
<feature type="compositionally biased region" description="Polar residues" evidence="1">
    <location>
        <begin position="52"/>
        <end position="76"/>
    </location>
</feature>
<feature type="chain" id="PRO_5003116208" description="Pentapeptide MXKDX repeat protein" evidence="2">
    <location>
        <begin position="21"/>
        <end position="98"/>
    </location>
</feature>
<dbReference type="EMBL" id="CP002083">
    <property type="protein sequence ID" value="ADJ23907.1"/>
    <property type="molecule type" value="Genomic_DNA"/>
</dbReference>
<evidence type="ECO:0008006" key="5">
    <source>
        <dbReference type="Google" id="ProtNLM"/>
    </source>
</evidence>
<dbReference type="Proteomes" id="UP000002033">
    <property type="component" value="Chromosome"/>
</dbReference>
<feature type="signal peptide" evidence="2">
    <location>
        <begin position="1"/>
        <end position="20"/>
    </location>
</feature>
<organism evidence="3 4">
    <name type="scientific">Hyphomicrobium denitrificans (strain ATCC 51888 / DSM 1869 / NCIMB 11706 / TK 0415)</name>
    <dbReference type="NCBI Taxonomy" id="582899"/>
    <lineage>
        <taxon>Bacteria</taxon>
        <taxon>Pseudomonadati</taxon>
        <taxon>Pseudomonadota</taxon>
        <taxon>Alphaproteobacteria</taxon>
        <taxon>Hyphomicrobiales</taxon>
        <taxon>Hyphomicrobiaceae</taxon>
        <taxon>Hyphomicrobium</taxon>
    </lineage>
</organism>